<protein>
    <recommendedName>
        <fullName evidence="1">DUF732 domain-containing protein</fullName>
    </recommendedName>
</protein>
<gene>
    <name evidence="2" type="ORF">HUN41_00182</name>
</gene>
<proteinExistence type="predicted"/>
<dbReference type="PROSITE" id="PS51257">
    <property type="entry name" value="PROKAR_LIPOPROTEIN"/>
    <property type="match status" value="1"/>
</dbReference>
<evidence type="ECO:0000313" key="3">
    <source>
        <dbReference type="Proteomes" id="UP000515922"/>
    </source>
</evidence>
<organism evidence="2 3">
    <name type="scientific">Streptomyces phage Coruscant</name>
    <dbReference type="NCBI Taxonomy" id="2739834"/>
    <lineage>
        <taxon>Viruses</taxon>
        <taxon>Duplodnaviria</taxon>
        <taxon>Heunggongvirae</taxon>
        <taxon>Uroviricota</taxon>
        <taxon>Caudoviricetes</taxon>
        <taxon>Stanwilliamsviridae</taxon>
        <taxon>Boydwoodruffvirinae</taxon>
        <taxon>Coruscantvirus</taxon>
        <taxon>Coruscantvirus coruscant</taxon>
    </lineage>
</organism>
<evidence type="ECO:0000313" key="2">
    <source>
        <dbReference type="EMBL" id="QMP84279.1"/>
    </source>
</evidence>
<reference evidence="2 3" key="1">
    <citation type="submission" date="2020-07" db="EMBL/GenBank/DDBJ databases">
        <title>Streptomyces phage Genome sequencing and assembly.</title>
        <authorList>
            <person name="Sharma V."/>
            <person name="Hardy A."/>
            <person name="Frunzke J."/>
        </authorList>
    </citation>
    <scope>NUCLEOTIDE SEQUENCE [LARGE SCALE GENOMIC DNA]</scope>
</reference>
<keyword evidence="3" id="KW-1185">Reference proteome</keyword>
<accession>A0A7G4AW89</accession>
<dbReference type="EMBL" id="MT711976">
    <property type="protein sequence ID" value="QMP84279.1"/>
    <property type="molecule type" value="Genomic_DNA"/>
</dbReference>
<dbReference type="Proteomes" id="UP000515922">
    <property type="component" value="Segment"/>
</dbReference>
<evidence type="ECO:0000259" key="1">
    <source>
        <dbReference type="Pfam" id="PF05305"/>
    </source>
</evidence>
<name>A0A7G4AW89_9CAUD</name>
<dbReference type="Pfam" id="PF05305">
    <property type="entry name" value="DUF732"/>
    <property type="match status" value="1"/>
</dbReference>
<sequence>MKRASLLIGLLLLTGCTIETQGEKLTRDDLIDIAFVSTVKEEVDLWLNFDEIVTMGRKTCETENLFVAMKEVEKNGISEYDASYIVGAAWQAYCPDHADRYR</sequence>
<feature type="domain" description="DUF732" evidence="1">
    <location>
        <begin position="32"/>
        <end position="96"/>
    </location>
</feature>
<dbReference type="InterPro" id="IPR007969">
    <property type="entry name" value="DUF732"/>
</dbReference>